<dbReference type="InterPro" id="IPR011011">
    <property type="entry name" value="Znf_FYVE_PHD"/>
</dbReference>
<accession>A0A3P6QRN7</accession>
<dbReference type="GO" id="GO:0008270">
    <property type="term" value="F:zinc ion binding"/>
    <property type="evidence" value="ECO:0007669"/>
    <property type="project" value="UniProtKB-KW"/>
</dbReference>
<dbReference type="PROSITE" id="PS50178">
    <property type="entry name" value="ZF_FYVE"/>
    <property type="match status" value="1"/>
</dbReference>
<feature type="region of interest" description="Disordered" evidence="5">
    <location>
        <begin position="108"/>
        <end position="146"/>
    </location>
</feature>
<feature type="domain" description="FYVE-type" evidence="6">
    <location>
        <begin position="41"/>
        <end position="102"/>
    </location>
</feature>
<protein>
    <recommendedName>
        <fullName evidence="6">FYVE-type domain-containing protein</fullName>
    </recommendedName>
</protein>
<proteinExistence type="predicted"/>
<dbReference type="PANTHER" id="PTHR46280:SF3">
    <property type="entry name" value="PLECKSTRIN HOMOLOGY DOMAIN-CONTAINING FAMILY F MEMBER 1 HOMOLOG"/>
    <property type="match status" value="1"/>
</dbReference>
<gene>
    <name evidence="7" type="ORF">GPUH_LOCUS5628</name>
</gene>
<organism evidence="7 8">
    <name type="scientific">Gongylonema pulchrum</name>
    <dbReference type="NCBI Taxonomy" id="637853"/>
    <lineage>
        <taxon>Eukaryota</taxon>
        <taxon>Metazoa</taxon>
        <taxon>Ecdysozoa</taxon>
        <taxon>Nematoda</taxon>
        <taxon>Chromadorea</taxon>
        <taxon>Rhabditida</taxon>
        <taxon>Spirurina</taxon>
        <taxon>Spiruromorpha</taxon>
        <taxon>Spiruroidea</taxon>
        <taxon>Gongylonematidae</taxon>
        <taxon>Gongylonema</taxon>
    </lineage>
</organism>
<evidence type="ECO:0000256" key="5">
    <source>
        <dbReference type="SAM" id="MobiDB-lite"/>
    </source>
</evidence>
<evidence type="ECO:0000313" key="7">
    <source>
        <dbReference type="EMBL" id="VDK51529.1"/>
    </source>
</evidence>
<dbReference type="GO" id="GO:0035091">
    <property type="term" value="F:phosphatidylinositol binding"/>
    <property type="evidence" value="ECO:0007669"/>
    <property type="project" value="TreeGrafter"/>
</dbReference>
<dbReference type="SMART" id="SM00064">
    <property type="entry name" value="FYVE"/>
    <property type="match status" value="1"/>
</dbReference>
<keyword evidence="8" id="KW-1185">Reference proteome</keyword>
<dbReference type="GO" id="GO:0007032">
    <property type="term" value="P:endosome organization"/>
    <property type="evidence" value="ECO:0007669"/>
    <property type="project" value="TreeGrafter"/>
</dbReference>
<dbReference type="InterPro" id="IPR013083">
    <property type="entry name" value="Znf_RING/FYVE/PHD"/>
</dbReference>
<evidence type="ECO:0000256" key="1">
    <source>
        <dbReference type="ARBA" id="ARBA00022723"/>
    </source>
</evidence>
<sequence>MNFGEGSSASCSVESVLSNISLIDREDAADISDGSKGWIVDSASNKCMGCSESFRYPTQRKHHCRNCGRIFCGPCTTHTFFRVNENRGENVRVCNECYALMTASRTRASDAGELTPPAQRSQNRDSSTGKSPTFLVGNADGQTVCG</sequence>
<dbReference type="GO" id="GO:0008333">
    <property type="term" value="P:endosome to lysosome transport"/>
    <property type="evidence" value="ECO:0007669"/>
    <property type="project" value="TreeGrafter"/>
</dbReference>
<evidence type="ECO:0000313" key="8">
    <source>
        <dbReference type="Proteomes" id="UP000271098"/>
    </source>
</evidence>
<keyword evidence="2 4" id="KW-0863">Zinc-finger</keyword>
<reference evidence="7 8" key="1">
    <citation type="submission" date="2018-11" db="EMBL/GenBank/DDBJ databases">
        <authorList>
            <consortium name="Pathogen Informatics"/>
        </authorList>
    </citation>
    <scope>NUCLEOTIDE SEQUENCE [LARGE SCALE GENOMIC DNA]</scope>
</reference>
<feature type="compositionally biased region" description="Polar residues" evidence="5">
    <location>
        <begin position="118"/>
        <end position="131"/>
    </location>
</feature>
<dbReference type="InterPro" id="IPR051765">
    <property type="entry name" value="PH_domain-containing_F"/>
</dbReference>
<dbReference type="Gene3D" id="3.30.40.10">
    <property type="entry name" value="Zinc/RING finger domain, C3HC4 (zinc finger)"/>
    <property type="match status" value="1"/>
</dbReference>
<dbReference type="SUPFAM" id="SSF57903">
    <property type="entry name" value="FYVE/PHD zinc finger"/>
    <property type="match status" value="1"/>
</dbReference>
<dbReference type="InterPro" id="IPR017455">
    <property type="entry name" value="Znf_FYVE-rel"/>
</dbReference>
<keyword evidence="1" id="KW-0479">Metal-binding</keyword>
<dbReference type="OrthoDB" id="70570at2759"/>
<dbReference type="AlphaFoldDB" id="A0A3P6QRN7"/>
<evidence type="ECO:0000256" key="2">
    <source>
        <dbReference type="ARBA" id="ARBA00022771"/>
    </source>
</evidence>
<name>A0A3P6QRN7_9BILA</name>
<evidence type="ECO:0000256" key="4">
    <source>
        <dbReference type="PROSITE-ProRule" id="PRU00091"/>
    </source>
</evidence>
<evidence type="ECO:0000259" key="6">
    <source>
        <dbReference type="PROSITE" id="PS50178"/>
    </source>
</evidence>
<evidence type="ECO:0000256" key="3">
    <source>
        <dbReference type="ARBA" id="ARBA00022833"/>
    </source>
</evidence>
<keyword evidence="3" id="KW-0862">Zinc</keyword>
<dbReference type="EMBL" id="UYRT01012182">
    <property type="protein sequence ID" value="VDK51529.1"/>
    <property type="molecule type" value="Genomic_DNA"/>
</dbReference>
<dbReference type="Proteomes" id="UP000271098">
    <property type="component" value="Unassembled WGS sequence"/>
</dbReference>
<dbReference type="InterPro" id="IPR000306">
    <property type="entry name" value="Znf_FYVE"/>
</dbReference>
<dbReference type="Pfam" id="PF01363">
    <property type="entry name" value="FYVE"/>
    <property type="match status" value="1"/>
</dbReference>
<dbReference type="GO" id="GO:0005769">
    <property type="term" value="C:early endosome"/>
    <property type="evidence" value="ECO:0007669"/>
    <property type="project" value="TreeGrafter"/>
</dbReference>
<dbReference type="PANTHER" id="PTHR46280">
    <property type="entry name" value="PLECKSTRIN HOMOLOGY DOMAIN-CONTAINING FAMILY F MEMBER 2-RELATED"/>
    <property type="match status" value="1"/>
</dbReference>